<evidence type="ECO:0000313" key="1">
    <source>
        <dbReference type="EMBL" id="MFL0245828.1"/>
    </source>
</evidence>
<protein>
    <submittedName>
        <fullName evidence="1">Uncharacterized protein</fullName>
    </submittedName>
</protein>
<gene>
    <name evidence="1" type="ORF">ACJDUG_02410</name>
</gene>
<sequence>MLRNILMGGFGIPDMLGGLSVDIIIRIDPYCNYGKENTKWTQLAEKRFFYHDMYPEKIHNR</sequence>
<proteinExistence type="predicted"/>
<name>A0ABW8T256_9CLOT</name>
<dbReference type="EMBL" id="JBJHZZ010000001">
    <property type="protein sequence ID" value="MFL0245828.1"/>
    <property type="molecule type" value="Genomic_DNA"/>
</dbReference>
<organism evidence="1 2">
    <name type="scientific">Candidatus Clostridium stratigraminis</name>
    <dbReference type="NCBI Taxonomy" id="3381661"/>
    <lineage>
        <taxon>Bacteria</taxon>
        <taxon>Bacillati</taxon>
        <taxon>Bacillota</taxon>
        <taxon>Clostridia</taxon>
        <taxon>Eubacteriales</taxon>
        <taxon>Clostridiaceae</taxon>
        <taxon>Clostridium</taxon>
    </lineage>
</organism>
<keyword evidence="2" id="KW-1185">Reference proteome</keyword>
<dbReference type="Proteomes" id="UP001623591">
    <property type="component" value="Unassembled WGS sequence"/>
</dbReference>
<comment type="caution">
    <text evidence="1">The sequence shown here is derived from an EMBL/GenBank/DDBJ whole genome shotgun (WGS) entry which is preliminary data.</text>
</comment>
<reference evidence="1 2" key="1">
    <citation type="submission" date="2024-11" db="EMBL/GenBank/DDBJ databases">
        <authorList>
            <person name="Heng Y.C."/>
            <person name="Lim A.C.H."/>
            <person name="Lee J.K.Y."/>
            <person name="Kittelmann S."/>
        </authorList>
    </citation>
    <scope>NUCLEOTIDE SEQUENCE [LARGE SCALE GENOMIC DNA]</scope>
    <source>
        <strain evidence="1 2">WILCCON 0185</strain>
    </source>
</reference>
<accession>A0ABW8T256</accession>
<evidence type="ECO:0000313" key="2">
    <source>
        <dbReference type="Proteomes" id="UP001623591"/>
    </source>
</evidence>
<dbReference type="RefSeq" id="WP_406768284.1">
    <property type="nucleotide sequence ID" value="NZ_JBJHZZ010000001.1"/>
</dbReference>
<dbReference type="Gene3D" id="3.30.1130.10">
    <property type="match status" value="1"/>
</dbReference>
<dbReference type="InterPro" id="IPR043133">
    <property type="entry name" value="GTP-CH-I_C/QueF"/>
</dbReference>